<protein>
    <recommendedName>
        <fullName evidence="8">C2H2-type domain-containing protein</fullName>
    </recommendedName>
</protein>
<feature type="domain" description="SH3" evidence="4">
    <location>
        <begin position="15"/>
        <end position="78"/>
    </location>
</feature>
<evidence type="ECO:0000259" key="4">
    <source>
        <dbReference type="PROSITE" id="PS50002"/>
    </source>
</evidence>
<dbReference type="SMART" id="SM00326">
    <property type="entry name" value="SH3"/>
    <property type="match status" value="1"/>
</dbReference>
<reference evidence="6" key="1">
    <citation type="journal article" date="2020" name="Stud. Mycol.">
        <title>101 Dothideomycetes genomes: a test case for predicting lifestyles and emergence of pathogens.</title>
        <authorList>
            <person name="Haridas S."/>
            <person name="Albert R."/>
            <person name="Binder M."/>
            <person name="Bloem J."/>
            <person name="Labutti K."/>
            <person name="Salamov A."/>
            <person name="Andreopoulos B."/>
            <person name="Baker S."/>
            <person name="Barry K."/>
            <person name="Bills G."/>
            <person name="Bluhm B."/>
            <person name="Cannon C."/>
            <person name="Castanera R."/>
            <person name="Culley D."/>
            <person name="Daum C."/>
            <person name="Ezra D."/>
            <person name="Gonzalez J."/>
            <person name="Henrissat B."/>
            <person name="Kuo A."/>
            <person name="Liang C."/>
            <person name="Lipzen A."/>
            <person name="Lutzoni F."/>
            <person name="Magnuson J."/>
            <person name="Mondo S."/>
            <person name="Nolan M."/>
            <person name="Ohm R."/>
            <person name="Pangilinan J."/>
            <person name="Park H.-J."/>
            <person name="Ramirez L."/>
            <person name="Alfaro M."/>
            <person name="Sun H."/>
            <person name="Tritt A."/>
            <person name="Yoshinaga Y."/>
            <person name="Zwiers L.-H."/>
            <person name="Turgeon B."/>
            <person name="Goodwin S."/>
            <person name="Spatafora J."/>
            <person name="Crous P."/>
            <person name="Grigoriev I."/>
        </authorList>
    </citation>
    <scope>NUCLEOTIDE SEQUENCE</scope>
    <source>
        <strain evidence="6">CBS 123094</strain>
    </source>
</reference>
<dbReference type="InterPro" id="IPR013087">
    <property type="entry name" value="Znf_C2H2_type"/>
</dbReference>
<evidence type="ECO:0000256" key="2">
    <source>
        <dbReference type="PROSITE-ProRule" id="PRU00042"/>
    </source>
</evidence>
<keyword evidence="1 3" id="KW-0728">SH3 domain</keyword>
<evidence type="ECO:0000256" key="3">
    <source>
        <dbReference type="PROSITE-ProRule" id="PRU00192"/>
    </source>
</evidence>
<dbReference type="Proteomes" id="UP000799779">
    <property type="component" value="Unassembled WGS sequence"/>
</dbReference>
<evidence type="ECO:0008006" key="8">
    <source>
        <dbReference type="Google" id="ProtNLM"/>
    </source>
</evidence>
<dbReference type="EMBL" id="ML977596">
    <property type="protein sequence ID" value="KAF1999381.1"/>
    <property type="molecule type" value="Genomic_DNA"/>
</dbReference>
<keyword evidence="2" id="KW-0479">Metal-binding</keyword>
<evidence type="ECO:0000259" key="5">
    <source>
        <dbReference type="PROSITE" id="PS50157"/>
    </source>
</evidence>
<sequence>MSANLGSGERQRDIAPGVMVRVLSACLSQDAGFLNLERGDFLEVEEVPHESLWAKGKKQGTRTESGWFPIGNVEVCPSPMQIMRPGNGYLSPTSPTQVSRGFGGQSVPLYAPYGQQQILFPPARNNTQSEMGQGDIFAEPLPQQPADDGLTYATTNQQNQARSRSPASISIECVCGKILSGSHARGNFTRHLKSEGCTTSGLERTRHHCTATGCDKNYARSDGLGQHMRNKHPELVQAMTEGKANWAF</sequence>
<keyword evidence="2" id="KW-0863">Zinc-finger</keyword>
<organism evidence="6 7">
    <name type="scientific">Amniculicola lignicola CBS 123094</name>
    <dbReference type="NCBI Taxonomy" id="1392246"/>
    <lineage>
        <taxon>Eukaryota</taxon>
        <taxon>Fungi</taxon>
        <taxon>Dikarya</taxon>
        <taxon>Ascomycota</taxon>
        <taxon>Pezizomycotina</taxon>
        <taxon>Dothideomycetes</taxon>
        <taxon>Pleosporomycetidae</taxon>
        <taxon>Pleosporales</taxon>
        <taxon>Amniculicolaceae</taxon>
        <taxon>Amniculicola</taxon>
    </lineage>
</organism>
<accession>A0A6A5WGU9</accession>
<dbReference type="PROSITE" id="PS50002">
    <property type="entry name" value="SH3"/>
    <property type="match status" value="1"/>
</dbReference>
<evidence type="ECO:0000313" key="7">
    <source>
        <dbReference type="Proteomes" id="UP000799779"/>
    </source>
</evidence>
<dbReference type="PROSITE" id="PS00028">
    <property type="entry name" value="ZINC_FINGER_C2H2_1"/>
    <property type="match status" value="1"/>
</dbReference>
<dbReference type="InterPro" id="IPR001452">
    <property type="entry name" value="SH3_domain"/>
</dbReference>
<keyword evidence="7" id="KW-1185">Reference proteome</keyword>
<evidence type="ECO:0000313" key="6">
    <source>
        <dbReference type="EMBL" id="KAF1999381.1"/>
    </source>
</evidence>
<dbReference type="PROSITE" id="PS50157">
    <property type="entry name" value="ZINC_FINGER_C2H2_2"/>
    <property type="match status" value="1"/>
</dbReference>
<dbReference type="InterPro" id="IPR036028">
    <property type="entry name" value="SH3-like_dom_sf"/>
</dbReference>
<dbReference type="AlphaFoldDB" id="A0A6A5WGU9"/>
<dbReference type="SUPFAM" id="SSF50044">
    <property type="entry name" value="SH3-domain"/>
    <property type="match status" value="1"/>
</dbReference>
<gene>
    <name evidence="6" type="ORF">P154DRAFT_231150</name>
</gene>
<dbReference type="OrthoDB" id="6365676at2759"/>
<dbReference type="CDD" id="cd00174">
    <property type="entry name" value="SH3"/>
    <property type="match status" value="1"/>
</dbReference>
<dbReference type="Gene3D" id="2.30.30.40">
    <property type="entry name" value="SH3 Domains"/>
    <property type="match status" value="1"/>
</dbReference>
<dbReference type="GO" id="GO:0008270">
    <property type="term" value="F:zinc ion binding"/>
    <property type="evidence" value="ECO:0007669"/>
    <property type="project" value="UniProtKB-KW"/>
</dbReference>
<keyword evidence="2" id="KW-0862">Zinc</keyword>
<evidence type="ECO:0000256" key="1">
    <source>
        <dbReference type="ARBA" id="ARBA00022443"/>
    </source>
</evidence>
<name>A0A6A5WGU9_9PLEO</name>
<feature type="domain" description="C2H2-type" evidence="5">
    <location>
        <begin position="207"/>
        <end position="232"/>
    </location>
</feature>
<proteinExistence type="predicted"/>